<feature type="region of interest" description="Disordered" evidence="1">
    <location>
        <begin position="307"/>
        <end position="361"/>
    </location>
</feature>
<feature type="region of interest" description="Disordered" evidence="1">
    <location>
        <begin position="240"/>
        <end position="286"/>
    </location>
</feature>
<dbReference type="Proteomes" id="UP000076842">
    <property type="component" value="Unassembled WGS sequence"/>
</dbReference>
<feature type="compositionally biased region" description="Basic and acidic residues" evidence="1">
    <location>
        <begin position="326"/>
        <end position="347"/>
    </location>
</feature>
<keyword evidence="3" id="KW-1185">Reference proteome</keyword>
<proteinExistence type="predicted"/>
<accession>A0A165K047</accession>
<feature type="compositionally biased region" description="Basic residues" evidence="1">
    <location>
        <begin position="314"/>
        <end position="325"/>
    </location>
</feature>
<name>A0A165K047_9BASI</name>
<evidence type="ECO:0000313" key="2">
    <source>
        <dbReference type="EMBL" id="KZT62492.1"/>
    </source>
</evidence>
<evidence type="ECO:0000313" key="3">
    <source>
        <dbReference type="Proteomes" id="UP000076842"/>
    </source>
</evidence>
<organism evidence="2 3">
    <name type="scientific">Calocera cornea HHB12733</name>
    <dbReference type="NCBI Taxonomy" id="1353952"/>
    <lineage>
        <taxon>Eukaryota</taxon>
        <taxon>Fungi</taxon>
        <taxon>Dikarya</taxon>
        <taxon>Basidiomycota</taxon>
        <taxon>Agaricomycotina</taxon>
        <taxon>Dacrymycetes</taxon>
        <taxon>Dacrymycetales</taxon>
        <taxon>Dacrymycetaceae</taxon>
        <taxon>Calocera</taxon>
    </lineage>
</organism>
<dbReference type="AlphaFoldDB" id="A0A165K047"/>
<dbReference type="OrthoDB" id="3400080at2759"/>
<protein>
    <submittedName>
        <fullName evidence="2">Uncharacterized protein</fullName>
    </submittedName>
</protein>
<evidence type="ECO:0000256" key="1">
    <source>
        <dbReference type="SAM" id="MobiDB-lite"/>
    </source>
</evidence>
<dbReference type="InParanoid" id="A0A165K047"/>
<sequence length="361" mass="40083">MSSHATRGRLVIPCVRRGYAETPAVSSARRKPRRKSIELAQHLMEHGAPKIEGNIATLSEQELNGWIIRIRDETDIGIPPTKTQLTLAQRMVEQGAPNADQMREGMTWRELDTWIGEAENLGWKPPIHETDLKIKQRCGPATAAQLAYARDLASYAGLEVPYDPENAKRGEVANFIGRARAELIHQDKAVSGRAVPSGPWTKWQRTRLRDLGVKLPDGTSWGEAQEKLEELGVVKRSKKKGVGAAMSAKKENAKEGEEPELGEESAEMKLSEEVYSARSKGNAEGQLIDERAKSKAAIMDPDFEVVEDTPERKRERRVARKKELRARREARREARMGARSVEGRTKAEPSVGSAQGDDAGL</sequence>
<reference evidence="2 3" key="1">
    <citation type="journal article" date="2016" name="Mol. Biol. Evol.">
        <title>Comparative Genomics of Early-Diverging Mushroom-Forming Fungi Provides Insights into the Origins of Lignocellulose Decay Capabilities.</title>
        <authorList>
            <person name="Nagy L.G."/>
            <person name="Riley R."/>
            <person name="Tritt A."/>
            <person name="Adam C."/>
            <person name="Daum C."/>
            <person name="Floudas D."/>
            <person name="Sun H."/>
            <person name="Yadav J.S."/>
            <person name="Pangilinan J."/>
            <person name="Larsson K.H."/>
            <person name="Matsuura K."/>
            <person name="Barry K."/>
            <person name="Labutti K."/>
            <person name="Kuo R."/>
            <person name="Ohm R.A."/>
            <person name="Bhattacharya S.S."/>
            <person name="Shirouzu T."/>
            <person name="Yoshinaga Y."/>
            <person name="Martin F.M."/>
            <person name="Grigoriev I.V."/>
            <person name="Hibbett D.S."/>
        </authorList>
    </citation>
    <scope>NUCLEOTIDE SEQUENCE [LARGE SCALE GENOMIC DNA]</scope>
    <source>
        <strain evidence="2 3">HHB12733</strain>
    </source>
</reference>
<gene>
    <name evidence="2" type="ORF">CALCODRAFT_489866</name>
</gene>
<dbReference type="EMBL" id="KV423916">
    <property type="protein sequence ID" value="KZT62492.1"/>
    <property type="molecule type" value="Genomic_DNA"/>
</dbReference>